<dbReference type="GO" id="GO:0006412">
    <property type="term" value="P:translation"/>
    <property type="evidence" value="ECO:0007669"/>
    <property type="project" value="UniProtKB-KW"/>
</dbReference>
<keyword evidence="11" id="KW-0694">RNA-binding</keyword>
<dbReference type="GO" id="GO:0005737">
    <property type="term" value="C:cytoplasm"/>
    <property type="evidence" value="ECO:0007669"/>
    <property type="project" value="UniProtKB-SubCell"/>
</dbReference>
<dbReference type="EMBL" id="AP011872">
    <property type="protein sequence ID" value="BAJ48737.1"/>
    <property type="molecule type" value="Genomic_DNA"/>
</dbReference>
<evidence type="ECO:0000256" key="14">
    <source>
        <dbReference type="ARBA" id="ARBA00030904"/>
    </source>
</evidence>
<dbReference type="AlphaFoldDB" id="E6N8T8"/>
<dbReference type="InterPro" id="IPR002547">
    <property type="entry name" value="tRNA-bd_dom"/>
</dbReference>
<proteinExistence type="predicted"/>
<dbReference type="KEGG" id="csu:CSUB_C1559"/>
<keyword evidence="10" id="KW-0067">ATP-binding</keyword>
<dbReference type="BioCyc" id="CCAL311458:G131R-1584-MONOMER"/>
<keyword evidence="6" id="KW-0963">Cytoplasm</keyword>
<dbReference type="SUPFAM" id="SSF50249">
    <property type="entry name" value="Nucleic acid-binding proteins"/>
    <property type="match status" value="1"/>
</dbReference>
<protein>
    <recommendedName>
        <fullName evidence="5">Methionine--tRNA ligase</fullName>
        <ecNumber evidence="4">6.1.1.10</ecNumber>
    </recommendedName>
    <alternativeName>
        <fullName evidence="14">Methionyl-tRNA synthetase</fullName>
    </alternativeName>
</protein>
<evidence type="ECO:0000256" key="12">
    <source>
        <dbReference type="ARBA" id="ARBA00022917"/>
    </source>
</evidence>
<evidence type="ECO:0000313" key="18">
    <source>
        <dbReference type="EMBL" id="BAJ48737.1"/>
    </source>
</evidence>
<dbReference type="GO" id="GO:0004825">
    <property type="term" value="F:methionine-tRNA ligase activity"/>
    <property type="evidence" value="ECO:0007669"/>
    <property type="project" value="UniProtKB-EC"/>
</dbReference>
<name>E6N8T8_CALS0</name>
<sequence>MCITIFDALTDVSAMISINEFKRVEMRVGRVVHAEKLKGSDKLLRLRVRFGDVEKQVLTGLAEYYSPDHFTGRLFVFVTNLETRKIRGEVSEAMLLTAVESEQKIVPIVPEGEVAEGTVIM</sequence>
<evidence type="ECO:0000259" key="16">
    <source>
        <dbReference type="PROSITE" id="PS50886"/>
    </source>
</evidence>
<gene>
    <name evidence="19" type="ORF">CSUB_C1559</name>
    <name evidence="18" type="ORF">HGMM_F05B08C19</name>
    <name evidence="17" type="ORF">HGMM_F40F12C32</name>
</gene>
<dbReference type="InterPro" id="IPR051270">
    <property type="entry name" value="Tyrosine-tRNA_ligase_regulator"/>
</dbReference>
<evidence type="ECO:0000256" key="7">
    <source>
        <dbReference type="ARBA" id="ARBA00022555"/>
    </source>
</evidence>
<evidence type="ECO:0000256" key="6">
    <source>
        <dbReference type="ARBA" id="ARBA00022490"/>
    </source>
</evidence>
<comment type="function">
    <text evidence="1">Is required not only for elongation of protein synthesis but also for the initiation of all mRNA translation through initiator tRNA(fMet) aminoacylation.</text>
</comment>
<keyword evidence="8 17" id="KW-0436">Ligase</keyword>
<comment type="subcellular location">
    <subcellularLocation>
        <location evidence="2">Cytoplasm</location>
    </subcellularLocation>
</comment>
<keyword evidence="9" id="KW-0547">Nucleotide-binding</keyword>
<dbReference type="PANTHER" id="PTHR11586">
    <property type="entry name" value="TRNA-AMINOACYLATION COFACTOR ARC1 FAMILY MEMBER"/>
    <property type="match status" value="1"/>
</dbReference>
<dbReference type="EMBL" id="BA000048">
    <property type="protein sequence ID" value="BAJ51410.1"/>
    <property type="molecule type" value="Genomic_DNA"/>
</dbReference>
<evidence type="ECO:0000256" key="1">
    <source>
        <dbReference type="ARBA" id="ARBA00003314"/>
    </source>
</evidence>
<dbReference type="Proteomes" id="UP000008120">
    <property type="component" value="Chromosome"/>
</dbReference>
<evidence type="ECO:0000256" key="15">
    <source>
        <dbReference type="ARBA" id="ARBA00047364"/>
    </source>
</evidence>
<reference evidence="17 20" key="2">
    <citation type="journal article" date="2011" name="Nucleic Acids Res.">
        <title>Insights into the evolution of Archaea and eukaryotic protein modifier systems revealed by the genome of a novel archaeal group.</title>
        <authorList>
            <person name="Nunoura T."/>
            <person name="Takaki Y."/>
            <person name="Kakuta J."/>
            <person name="Nishi S."/>
            <person name="Sugahara J."/>
            <person name="Kazama H."/>
            <person name="Chee G."/>
            <person name="Hattori M."/>
            <person name="Kanai A."/>
            <person name="Atomi H."/>
            <person name="Takai K."/>
            <person name="Takami H."/>
        </authorList>
    </citation>
    <scope>NUCLEOTIDE SEQUENCE [LARGE SCALE GENOMIC DNA]</scope>
</reference>
<evidence type="ECO:0000256" key="8">
    <source>
        <dbReference type="ARBA" id="ARBA00022598"/>
    </source>
</evidence>
<evidence type="ECO:0000256" key="13">
    <source>
        <dbReference type="ARBA" id="ARBA00023146"/>
    </source>
</evidence>
<dbReference type="EC" id="6.1.1.10" evidence="4"/>
<evidence type="ECO:0000256" key="3">
    <source>
        <dbReference type="ARBA" id="ARBA00011738"/>
    </source>
</evidence>
<dbReference type="FunFam" id="2.40.50.140:FF:000042">
    <property type="entry name" value="Methionine--tRNA ligase"/>
    <property type="match status" value="1"/>
</dbReference>
<comment type="catalytic activity">
    <reaction evidence="15">
        <text>tRNA(Met) + L-methionine + ATP = L-methionyl-tRNA(Met) + AMP + diphosphate</text>
        <dbReference type="Rhea" id="RHEA:13481"/>
        <dbReference type="Rhea" id="RHEA-COMP:9667"/>
        <dbReference type="Rhea" id="RHEA-COMP:9698"/>
        <dbReference type="ChEBI" id="CHEBI:30616"/>
        <dbReference type="ChEBI" id="CHEBI:33019"/>
        <dbReference type="ChEBI" id="CHEBI:57844"/>
        <dbReference type="ChEBI" id="CHEBI:78442"/>
        <dbReference type="ChEBI" id="CHEBI:78530"/>
        <dbReference type="ChEBI" id="CHEBI:456215"/>
        <dbReference type="EC" id="6.1.1.10"/>
    </reaction>
</comment>
<dbReference type="Gene3D" id="2.40.50.140">
    <property type="entry name" value="Nucleic acid-binding proteins"/>
    <property type="match status" value="1"/>
</dbReference>
<organism evidence="17 20">
    <name type="scientific">Caldiarchaeum subterraneum</name>
    <dbReference type="NCBI Taxonomy" id="311458"/>
    <lineage>
        <taxon>Archaea</taxon>
        <taxon>Nitrososphaerota</taxon>
        <taxon>Candidatus Caldarchaeales</taxon>
        <taxon>Candidatus Caldarchaeaceae</taxon>
        <taxon>Candidatus Caldarchaeum</taxon>
    </lineage>
</organism>
<evidence type="ECO:0000256" key="9">
    <source>
        <dbReference type="ARBA" id="ARBA00022741"/>
    </source>
</evidence>
<dbReference type="Pfam" id="PF01588">
    <property type="entry name" value="tRNA_bind"/>
    <property type="match status" value="1"/>
</dbReference>
<reference evidence="17 20" key="1">
    <citation type="journal article" date="2005" name="Environ. Microbiol.">
        <title>Genetic and functional properties of uncultivated thermophilic crenarchaeotes from a subsurface gold mine as revealed by analysis of genome fragments.</title>
        <authorList>
            <person name="Nunoura T."/>
            <person name="Hirayama H."/>
            <person name="Takami H."/>
            <person name="Oida H."/>
            <person name="Nishi S."/>
            <person name="Shimamura S."/>
            <person name="Suzuki Y."/>
            <person name="Inagaki F."/>
            <person name="Takai K."/>
            <person name="Nealson K.H."/>
            <person name="Horikoshi K."/>
        </authorList>
    </citation>
    <scope>NUCLEOTIDE SEQUENCE [LARGE SCALE GENOMIC DNA]</scope>
</reference>
<evidence type="ECO:0000256" key="5">
    <source>
        <dbReference type="ARBA" id="ARBA00018753"/>
    </source>
</evidence>
<evidence type="ECO:0000313" key="17">
    <source>
        <dbReference type="EMBL" id="BAJ48707.1"/>
    </source>
</evidence>
<dbReference type="PROSITE" id="PS50886">
    <property type="entry name" value="TRBD"/>
    <property type="match status" value="1"/>
</dbReference>
<keyword evidence="12" id="KW-0648">Protein biosynthesis</keyword>
<dbReference type="PANTHER" id="PTHR11586:SF37">
    <property type="entry name" value="TRNA-BINDING DOMAIN-CONTAINING PROTEIN"/>
    <property type="match status" value="1"/>
</dbReference>
<evidence type="ECO:0000256" key="2">
    <source>
        <dbReference type="ARBA" id="ARBA00004496"/>
    </source>
</evidence>
<dbReference type="InterPro" id="IPR012340">
    <property type="entry name" value="NA-bd_OB-fold"/>
</dbReference>
<evidence type="ECO:0000313" key="20">
    <source>
        <dbReference type="Proteomes" id="UP000008120"/>
    </source>
</evidence>
<evidence type="ECO:0000256" key="10">
    <source>
        <dbReference type="ARBA" id="ARBA00022840"/>
    </source>
</evidence>
<keyword evidence="13 17" id="KW-0030">Aminoacyl-tRNA synthetase</keyword>
<dbReference type="STRING" id="311458.CSUB_C1559"/>
<accession>E6N8T8</accession>
<evidence type="ECO:0000313" key="19">
    <source>
        <dbReference type="EMBL" id="BAJ51410.1"/>
    </source>
</evidence>
<dbReference type="EMBL" id="AP011871">
    <property type="protein sequence ID" value="BAJ48707.1"/>
    <property type="molecule type" value="Genomic_DNA"/>
</dbReference>
<feature type="domain" description="TRNA-binding" evidence="16">
    <location>
        <begin position="20"/>
        <end position="121"/>
    </location>
</feature>
<evidence type="ECO:0000256" key="11">
    <source>
        <dbReference type="ARBA" id="ARBA00022884"/>
    </source>
</evidence>
<evidence type="ECO:0000256" key="4">
    <source>
        <dbReference type="ARBA" id="ARBA00012838"/>
    </source>
</evidence>
<keyword evidence="7" id="KW-0820">tRNA-binding</keyword>
<dbReference type="GO" id="GO:0005524">
    <property type="term" value="F:ATP binding"/>
    <property type="evidence" value="ECO:0007669"/>
    <property type="project" value="UniProtKB-KW"/>
</dbReference>
<dbReference type="GO" id="GO:0000049">
    <property type="term" value="F:tRNA binding"/>
    <property type="evidence" value="ECO:0007669"/>
    <property type="project" value="UniProtKB-KW"/>
</dbReference>
<comment type="subunit">
    <text evidence="3">Homodimer.</text>
</comment>